<proteinExistence type="predicted"/>
<protein>
    <submittedName>
        <fullName evidence="1">Uncharacterized protein</fullName>
    </submittedName>
</protein>
<name>A0A7R8VIL6_TIMDO</name>
<dbReference type="EMBL" id="OA565571">
    <property type="protein sequence ID" value="CAD7197292.1"/>
    <property type="molecule type" value="Genomic_DNA"/>
</dbReference>
<accession>A0A7R8VIL6</accession>
<dbReference type="AlphaFoldDB" id="A0A7R8VIL6"/>
<sequence length="117" mass="12799">MRSSTVSAPVLAISTPLPSSCNKYVAVELLTKEILYFIVETKSRSKELYSQTCLHLGSQGMVDYDLFGLAILSGIKRAEVPPTVEKEECPPLPPLPSLHNHHLTPPIGRAYIPEAAQ</sequence>
<evidence type="ECO:0000313" key="1">
    <source>
        <dbReference type="EMBL" id="CAD7197292.1"/>
    </source>
</evidence>
<organism evidence="1">
    <name type="scientific">Timema douglasi</name>
    <name type="common">Walking stick</name>
    <dbReference type="NCBI Taxonomy" id="61478"/>
    <lineage>
        <taxon>Eukaryota</taxon>
        <taxon>Metazoa</taxon>
        <taxon>Ecdysozoa</taxon>
        <taxon>Arthropoda</taxon>
        <taxon>Hexapoda</taxon>
        <taxon>Insecta</taxon>
        <taxon>Pterygota</taxon>
        <taxon>Neoptera</taxon>
        <taxon>Polyneoptera</taxon>
        <taxon>Phasmatodea</taxon>
        <taxon>Timematodea</taxon>
        <taxon>Timematoidea</taxon>
        <taxon>Timematidae</taxon>
        <taxon>Timema</taxon>
    </lineage>
</organism>
<gene>
    <name evidence="1" type="ORF">TDIB3V08_LOCUS3602</name>
</gene>
<reference evidence="1" key="1">
    <citation type="submission" date="2020-11" db="EMBL/GenBank/DDBJ databases">
        <authorList>
            <person name="Tran Van P."/>
        </authorList>
    </citation>
    <scope>NUCLEOTIDE SEQUENCE</scope>
</reference>